<dbReference type="AlphaFoldDB" id="A0A0D0CT30"/>
<organism evidence="1 2">
    <name type="scientific">Paxillus rubicundulus Ve08.2h10</name>
    <dbReference type="NCBI Taxonomy" id="930991"/>
    <lineage>
        <taxon>Eukaryota</taxon>
        <taxon>Fungi</taxon>
        <taxon>Dikarya</taxon>
        <taxon>Basidiomycota</taxon>
        <taxon>Agaricomycotina</taxon>
        <taxon>Agaricomycetes</taxon>
        <taxon>Agaricomycetidae</taxon>
        <taxon>Boletales</taxon>
        <taxon>Paxilineae</taxon>
        <taxon>Paxillaceae</taxon>
        <taxon>Paxillus</taxon>
    </lineage>
</organism>
<proteinExistence type="predicted"/>
<sequence>MKRKGMVSQTTYLTGGNVRMEVIMNVKGLAVRGCGNALRYSVSDCEVALLYTVVWCGMHPQSIGMGRDVAFFLQYYVDLATKVNVDDRINSTFDVVPKSH</sequence>
<name>A0A0D0CT30_9AGAM</name>
<dbReference type="Proteomes" id="UP000054538">
    <property type="component" value="Unassembled WGS sequence"/>
</dbReference>
<dbReference type="EMBL" id="KN826564">
    <property type="protein sequence ID" value="KIK78523.1"/>
    <property type="molecule type" value="Genomic_DNA"/>
</dbReference>
<reference evidence="2" key="2">
    <citation type="submission" date="2015-01" db="EMBL/GenBank/DDBJ databases">
        <title>Evolutionary Origins and Diversification of the Mycorrhizal Mutualists.</title>
        <authorList>
            <consortium name="DOE Joint Genome Institute"/>
            <consortium name="Mycorrhizal Genomics Consortium"/>
            <person name="Kohler A."/>
            <person name="Kuo A."/>
            <person name="Nagy L.G."/>
            <person name="Floudas D."/>
            <person name="Copeland A."/>
            <person name="Barry K.W."/>
            <person name="Cichocki N."/>
            <person name="Veneault-Fourrey C."/>
            <person name="LaButti K."/>
            <person name="Lindquist E.A."/>
            <person name="Lipzen A."/>
            <person name="Lundell T."/>
            <person name="Morin E."/>
            <person name="Murat C."/>
            <person name="Riley R."/>
            <person name="Ohm R."/>
            <person name="Sun H."/>
            <person name="Tunlid A."/>
            <person name="Henrissat B."/>
            <person name="Grigoriev I.V."/>
            <person name="Hibbett D.S."/>
            <person name="Martin F."/>
        </authorList>
    </citation>
    <scope>NUCLEOTIDE SEQUENCE [LARGE SCALE GENOMIC DNA]</scope>
    <source>
        <strain evidence="2">Ve08.2h10</strain>
    </source>
</reference>
<protein>
    <submittedName>
        <fullName evidence="1">Uncharacterized protein</fullName>
    </submittedName>
</protein>
<evidence type="ECO:0000313" key="1">
    <source>
        <dbReference type="EMBL" id="KIK78523.1"/>
    </source>
</evidence>
<accession>A0A0D0CT30</accession>
<dbReference type="InParanoid" id="A0A0D0CT30"/>
<dbReference type="HOGENOM" id="CLU_2306951_0_0_1"/>
<evidence type="ECO:0000313" key="2">
    <source>
        <dbReference type="Proteomes" id="UP000054538"/>
    </source>
</evidence>
<reference evidence="1 2" key="1">
    <citation type="submission" date="2014-04" db="EMBL/GenBank/DDBJ databases">
        <authorList>
            <consortium name="DOE Joint Genome Institute"/>
            <person name="Kuo A."/>
            <person name="Kohler A."/>
            <person name="Jargeat P."/>
            <person name="Nagy L.G."/>
            <person name="Floudas D."/>
            <person name="Copeland A."/>
            <person name="Barry K.W."/>
            <person name="Cichocki N."/>
            <person name="Veneault-Fourrey C."/>
            <person name="LaButti K."/>
            <person name="Lindquist E.A."/>
            <person name="Lipzen A."/>
            <person name="Lundell T."/>
            <person name="Morin E."/>
            <person name="Murat C."/>
            <person name="Sun H."/>
            <person name="Tunlid A."/>
            <person name="Henrissat B."/>
            <person name="Grigoriev I.V."/>
            <person name="Hibbett D.S."/>
            <person name="Martin F."/>
            <person name="Nordberg H.P."/>
            <person name="Cantor M.N."/>
            <person name="Hua S.X."/>
        </authorList>
    </citation>
    <scope>NUCLEOTIDE SEQUENCE [LARGE SCALE GENOMIC DNA]</scope>
    <source>
        <strain evidence="1 2">Ve08.2h10</strain>
    </source>
</reference>
<keyword evidence="2" id="KW-1185">Reference proteome</keyword>
<gene>
    <name evidence="1" type="ORF">PAXRUDRAFT_321069</name>
</gene>